<sequence>VLRGGHGCPRPPDSGDARHRGCRRRGGRATWWLNLRRDERETHYPGRGRRGRARGARRPTARGSAAAR</sequence>
<reference evidence="2" key="1">
    <citation type="submission" date="2020-02" db="EMBL/GenBank/DDBJ databases">
        <authorList>
            <person name="Meier V. D."/>
        </authorList>
    </citation>
    <scope>NUCLEOTIDE SEQUENCE</scope>
    <source>
        <strain evidence="2">AVDCRST_MAG40</strain>
    </source>
</reference>
<proteinExistence type="predicted"/>
<feature type="region of interest" description="Disordered" evidence="1">
    <location>
        <begin position="37"/>
        <end position="68"/>
    </location>
</feature>
<feature type="non-terminal residue" evidence="2">
    <location>
        <position position="1"/>
    </location>
</feature>
<feature type="compositionally biased region" description="Basic residues" evidence="1">
    <location>
        <begin position="46"/>
        <end position="60"/>
    </location>
</feature>
<accession>A0A6J4M1B3</accession>
<feature type="region of interest" description="Disordered" evidence="1">
    <location>
        <begin position="1"/>
        <end position="24"/>
    </location>
</feature>
<name>A0A6J4M1B3_9BACT</name>
<evidence type="ECO:0000256" key="1">
    <source>
        <dbReference type="SAM" id="MobiDB-lite"/>
    </source>
</evidence>
<protein>
    <submittedName>
        <fullName evidence="2">Uncharacterized protein</fullName>
    </submittedName>
</protein>
<feature type="non-terminal residue" evidence="2">
    <location>
        <position position="68"/>
    </location>
</feature>
<organism evidence="2">
    <name type="scientific">uncultured Gemmatimonadaceae bacterium</name>
    <dbReference type="NCBI Taxonomy" id="246130"/>
    <lineage>
        <taxon>Bacteria</taxon>
        <taxon>Pseudomonadati</taxon>
        <taxon>Gemmatimonadota</taxon>
        <taxon>Gemmatimonadia</taxon>
        <taxon>Gemmatimonadales</taxon>
        <taxon>Gemmatimonadaceae</taxon>
        <taxon>environmental samples</taxon>
    </lineage>
</organism>
<dbReference type="EMBL" id="CADCTX010000749">
    <property type="protein sequence ID" value="CAA9346460.1"/>
    <property type="molecule type" value="Genomic_DNA"/>
</dbReference>
<gene>
    <name evidence="2" type="ORF">AVDCRST_MAG40-2658</name>
</gene>
<dbReference type="AlphaFoldDB" id="A0A6J4M1B3"/>
<evidence type="ECO:0000313" key="2">
    <source>
        <dbReference type="EMBL" id="CAA9346460.1"/>
    </source>
</evidence>